<dbReference type="Proteomes" id="UP000198287">
    <property type="component" value="Unassembled WGS sequence"/>
</dbReference>
<proteinExistence type="predicted"/>
<gene>
    <name evidence="1" type="ORF">Fcan01_26003</name>
</gene>
<dbReference type="AlphaFoldDB" id="A0A226D1U0"/>
<dbReference type="InterPro" id="IPR032675">
    <property type="entry name" value="LRR_dom_sf"/>
</dbReference>
<protein>
    <submittedName>
        <fullName evidence="1">Uncharacterized protein</fullName>
    </submittedName>
</protein>
<accession>A0A226D1U0</accession>
<keyword evidence="2" id="KW-1185">Reference proteome</keyword>
<name>A0A226D1U0_FOLCA</name>
<evidence type="ECO:0000313" key="1">
    <source>
        <dbReference type="EMBL" id="OXA39189.1"/>
    </source>
</evidence>
<sequence>MGSVSNLKCFSGEDFLFDGLPTEVKNIVSFDYKLAPLTDQTARNVLPFSHHIRTIQVNQLLNRDQVLRQIKPFGVISSAEKIILGEQIDAFVVRKVLKNATDVEKFALDPVDPRVGEVFLGFRGVFSNVTEFELKLNLTTSQLKEEKLFLRKLSSTRKFPNLLSYNVDWNLVTLRTVEQYDEALLLHSIYISLHNFLHTHRTTVQKIRWDFGKLDIPGLYDYAKNMTTYVAMKEKMSQVALKEVTVKLGYMEGDEHWDLNTTMLRNQFSLTKVAFTGNVIPEHETPSRLHSLDVTMDVLMENNKSTLTDIYVHNRIFSFYCIEHCNHLRKLALKGGSIISTRPLNHISVPKGLEELHLDFKFIFQPDIINLLDWFPKLGELKVLTIQLNMRWTAFESFPTFQDFHQLLKPPKLCNLIFHFDATTAYKLHVLKQKVADLEARFRNFSGLRITYEHSLDDNIFTLRTTLDRNLFKGIETNNPA</sequence>
<dbReference type="Gene3D" id="3.80.10.10">
    <property type="entry name" value="Ribonuclease Inhibitor"/>
    <property type="match status" value="1"/>
</dbReference>
<dbReference type="EMBL" id="LNIX01000040">
    <property type="protein sequence ID" value="OXA39189.1"/>
    <property type="molecule type" value="Genomic_DNA"/>
</dbReference>
<organism evidence="1 2">
    <name type="scientific">Folsomia candida</name>
    <name type="common">Springtail</name>
    <dbReference type="NCBI Taxonomy" id="158441"/>
    <lineage>
        <taxon>Eukaryota</taxon>
        <taxon>Metazoa</taxon>
        <taxon>Ecdysozoa</taxon>
        <taxon>Arthropoda</taxon>
        <taxon>Hexapoda</taxon>
        <taxon>Collembola</taxon>
        <taxon>Entomobryomorpha</taxon>
        <taxon>Isotomoidea</taxon>
        <taxon>Isotomidae</taxon>
        <taxon>Proisotominae</taxon>
        <taxon>Folsomia</taxon>
    </lineage>
</organism>
<reference evidence="1 2" key="1">
    <citation type="submission" date="2015-12" db="EMBL/GenBank/DDBJ databases">
        <title>The genome of Folsomia candida.</title>
        <authorList>
            <person name="Faddeeva A."/>
            <person name="Derks M.F."/>
            <person name="Anvar Y."/>
            <person name="Smit S."/>
            <person name="Van Straalen N."/>
            <person name="Roelofs D."/>
        </authorList>
    </citation>
    <scope>NUCLEOTIDE SEQUENCE [LARGE SCALE GENOMIC DNA]</scope>
    <source>
        <strain evidence="1 2">VU population</strain>
        <tissue evidence="1">Whole body</tissue>
    </source>
</reference>
<dbReference type="SUPFAM" id="SSF52075">
    <property type="entry name" value="Outer arm dynein light chain 1"/>
    <property type="match status" value="1"/>
</dbReference>
<evidence type="ECO:0000313" key="2">
    <source>
        <dbReference type="Proteomes" id="UP000198287"/>
    </source>
</evidence>
<comment type="caution">
    <text evidence="1">The sequence shown here is derived from an EMBL/GenBank/DDBJ whole genome shotgun (WGS) entry which is preliminary data.</text>
</comment>